<keyword evidence="1" id="KW-1133">Transmembrane helix</keyword>
<dbReference type="Proteomes" id="UP000019241">
    <property type="component" value="Unassembled WGS sequence"/>
</dbReference>
<evidence type="ECO:0000313" key="3">
    <source>
        <dbReference type="Proteomes" id="UP000019241"/>
    </source>
</evidence>
<name>W7DYZ9_9LIST</name>
<feature type="transmembrane region" description="Helical" evidence="1">
    <location>
        <begin position="31"/>
        <end position="54"/>
    </location>
</feature>
<dbReference type="Gene3D" id="1.10.1760.20">
    <property type="match status" value="1"/>
</dbReference>
<feature type="transmembrane region" description="Helical" evidence="1">
    <location>
        <begin position="75"/>
        <end position="92"/>
    </location>
</feature>
<sequence>MHFSLGKLLSSAVRVCPKEEGSLFFMSNKRLIVLLECAIFAAIAMVLSFIPLDIGSSFSISLGMIPMYVIAIRRGFFAAGIFWFTLGAAPFFNW</sequence>
<dbReference type="AlphaFoldDB" id="W7DYZ9"/>
<accession>W7DYZ9</accession>
<dbReference type="GO" id="GO:0005886">
    <property type="term" value="C:plasma membrane"/>
    <property type="evidence" value="ECO:0007669"/>
    <property type="project" value="InterPro"/>
</dbReference>
<comment type="caution">
    <text evidence="2">The sequence shown here is derived from an EMBL/GenBank/DDBJ whole genome shotgun (WGS) entry which is preliminary data.</text>
</comment>
<proteinExistence type="predicted"/>
<protein>
    <submittedName>
        <fullName evidence="2">Thiamine transporter ThiT</fullName>
    </submittedName>
</protein>
<reference evidence="2 3" key="1">
    <citation type="submission" date="2012-12" db="EMBL/GenBank/DDBJ databases">
        <title>Novel taxa of Listeriaceae from agricultural environments in the United States.</title>
        <authorList>
            <person name="den Bakker H.C."/>
            <person name="Allred A."/>
            <person name="Warchocki S."/>
            <person name="Wright E.M."/>
            <person name="Burrell A."/>
            <person name="Nightingale K.K."/>
            <person name="Kephart D."/>
            <person name="Wiedmann M."/>
        </authorList>
    </citation>
    <scope>NUCLEOTIDE SEQUENCE [LARGE SCALE GENOMIC DNA]</scope>
    <source>
        <strain evidence="2 3">FSL S10-1203</strain>
    </source>
</reference>
<evidence type="ECO:0000256" key="1">
    <source>
        <dbReference type="SAM" id="Phobius"/>
    </source>
</evidence>
<organism evidence="2 3">
    <name type="scientific">Listeria fleischmannii FSL S10-1203</name>
    <dbReference type="NCBI Taxonomy" id="1265822"/>
    <lineage>
        <taxon>Bacteria</taxon>
        <taxon>Bacillati</taxon>
        <taxon>Bacillota</taxon>
        <taxon>Bacilli</taxon>
        <taxon>Bacillales</taxon>
        <taxon>Listeriaceae</taxon>
        <taxon>Listeria</taxon>
    </lineage>
</organism>
<dbReference type="PATRIC" id="fig|1265822.4.peg.1688"/>
<dbReference type="Pfam" id="PF09515">
    <property type="entry name" value="Thia_YuaJ"/>
    <property type="match status" value="1"/>
</dbReference>
<evidence type="ECO:0000313" key="2">
    <source>
        <dbReference type="EMBL" id="EUJ58437.1"/>
    </source>
</evidence>
<dbReference type="GO" id="GO:0015234">
    <property type="term" value="F:thiamine transmembrane transporter activity"/>
    <property type="evidence" value="ECO:0007669"/>
    <property type="project" value="InterPro"/>
</dbReference>
<dbReference type="EMBL" id="AODM01000026">
    <property type="protein sequence ID" value="EUJ58437.1"/>
    <property type="molecule type" value="Genomic_DNA"/>
</dbReference>
<keyword evidence="1" id="KW-0472">Membrane</keyword>
<keyword evidence="1" id="KW-0812">Transmembrane</keyword>
<gene>
    <name evidence="2" type="ORF">MCOL2_08271</name>
</gene>
<dbReference type="InterPro" id="IPR012651">
    <property type="entry name" value="Thia_Transptr_ThiT"/>
</dbReference>